<protein>
    <submittedName>
        <fullName evidence="2">DUF1467 domain-containing protein</fullName>
    </submittedName>
</protein>
<keyword evidence="1" id="KW-0812">Transmembrane</keyword>
<dbReference type="AlphaFoldDB" id="A0A2P7QPC1"/>
<gene>
    <name evidence="2" type="ORF">C7I55_14565</name>
</gene>
<evidence type="ECO:0000313" key="2">
    <source>
        <dbReference type="EMBL" id="PSJ39794.1"/>
    </source>
</evidence>
<organism evidence="2 3">
    <name type="scientific">Allosphingosinicella deserti</name>
    <dbReference type="NCBI Taxonomy" id="2116704"/>
    <lineage>
        <taxon>Bacteria</taxon>
        <taxon>Pseudomonadati</taxon>
        <taxon>Pseudomonadota</taxon>
        <taxon>Alphaproteobacteria</taxon>
        <taxon>Sphingomonadales</taxon>
        <taxon>Sphingomonadaceae</taxon>
        <taxon>Allosphingosinicella</taxon>
    </lineage>
</organism>
<proteinExistence type="predicted"/>
<keyword evidence="1" id="KW-0472">Membrane</keyword>
<sequence>MKVQSILAIYILFWTMSLFLVLPFGVRTAEEEGTRAAVGHAESAPHRFSLGKAAIRATILSALLFGIFYANYLFGWVTPDMLDWTR</sequence>
<dbReference type="RefSeq" id="WP_106513689.1">
    <property type="nucleotide sequence ID" value="NZ_PXYI01000004.1"/>
</dbReference>
<evidence type="ECO:0000313" key="3">
    <source>
        <dbReference type="Proteomes" id="UP000241167"/>
    </source>
</evidence>
<name>A0A2P7QPC1_9SPHN</name>
<reference evidence="2 3" key="1">
    <citation type="submission" date="2018-03" db="EMBL/GenBank/DDBJ databases">
        <title>The draft genome of Sphingosinicella sp. GL-C-18.</title>
        <authorList>
            <person name="Liu L."/>
            <person name="Li L."/>
            <person name="Liang L."/>
            <person name="Zhang X."/>
            <person name="Wang T."/>
        </authorList>
    </citation>
    <scope>NUCLEOTIDE SEQUENCE [LARGE SCALE GENOMIC DNA]</scope>
    <source>
        <strain evidence="2 3">GL-C-18</strain>
    </source>
</reference>
<dbReference type="InterPro" id="IPR009935">
    <property type="entry name" value="DUF1467"/>
</dbReference>
<comment type="caution">
    <text evidence="2">The sequence shown here is derived from an EMBL/GenBank/DDBJ whole genome shotgun (WGS) entry which is preliminary data.</text>
</comment>
<dbReference type="OrthoDB" id="9804637at2"/>
<dbReference type="Proteomes" id="UP000241167">
    <property type="component" value="Unassembled WGS sequence"/>
</dbReference>
<accession>A0A2P7QPC1</accession>
<dbReference type="Pfam" id="PF07330">
    <property type="entry name" value="DUF1467"/>
    <property type="match status" value="1"/>
</dbReference>
<keyword evidence="3" id="KW-1185">Reference proteome</keyword>
<dbReference type="EMBL" id="PXYI01000004">
    <property type="protein sequence ID" value="PSJ39794.1"/>
    <property type="molecule type" value="Genomic_DNA"/>
</dbReference>
<keyword evidence="1" id="KW-1133">Transmembrane helix</keyword>
<feature type="transmembrane region" description="Helical" evidence="1">
    <location>
        <begin position="53"/>
        <end position="74"/>
    </location>
</feature>
<feature type="transmembrane region" description="Helical" evidence="1">
    <location>
        <begin position="6"/>
        <end position="26"/>
    </location>
</feature>
<evidence type="ECO:0000256" key="1">
    <source>
        <dbReference type="SAM" id="Phobius"/>
    </source>
</evidence>